<dbReference type="Proteomes" id="UP000608754">
    <property type="component" value="Unassembled WGS sequence"/>
</dbReference>
<proteinExistence type="predicted"/>
<accession>A0A8J7FQD8</accession>
<name>A0A8J7FQD8_9FLAO</name>
<dbReference type="RefSeq" id="WP_194183120.1">
    <property type="nucleotide sequence ID" value="NZ_JADGIK010000005.1"/>
</dbReference>
<gene>
    <name evidence="3" type="ORF">IM532_08995</name>
</gene>
<protein>
    <submittedName>
        <fullName evidence="3">PorT family protein</fullName>
    </submittedName>
</protein>
<dbReference type="AlphaFoldDB" id="A0A8J7FQD8"/>
<sequence length="190" mass="20874">MKKLLFAALITVSSFVSAQGIDFGVKGGVVFNSSQGLWEGLGTVKDGKGSTGFQVGAVLRARLAGLYIQPELLYTQTTNEYDNYKVKSKSMDIPVGIGKRFLGIAHVQVGPTFSYYFDDKLNVGEFANATQDQFGVSFHVGAGVQISKLLFDLRYQRGFSKLSSEFVKGTSNFQTENRPQHINLSVTYLF</sequence>
<dbReference type="EMBL" id="JADGIK010000005">
    <property type="protein sequence ID" value="MBF0597579.1"/>
    <property type="molecule type" value="Genomic_DNA"/>
</dbReference>
<evidence type="ECO:0000313" key="4">
    <source>
        <dbReference type="Proteomes" id="UP000608754"/>
    </source>
</evidence>
<comment type="caution">
    <text evidence="3">The sequence shown here is derived from an EMBL/GenBank/DDBJ whole genome shotgun (WGS) entry which is preliminary data.</text>
</comment>
<evidence type="ECO:0000313" key="3">
    <source>
        <dbReference type="EMBL" id="MBF0597579.1"/>
    </source>
</evidence>
<keyword evidence="1" id="KW-0732">Signal</keyword>
<evidence type="ECO:0000259" key="2">
    <source>
        <dbReference type="Pfam" id="PF13568"/>
    </source>
</evidence>
<dbReference type="InterPro" id="IPR011250">
    <property type="entry name" value="OMP/PagP_B-barrel"/>
</dbReference>
<dbReference type="Pfam" id="PF13568">
    <property type="entry name" value="OMP_b-brl_2"/>
    <property type="match status" value="1"/>
</dbReference>
<dbReference type="SUPFAM" id="SSF56925">
    <property type="entry name" value="OMPA-like"/>
    <property type="match status" value="1"/>
</dbReference>
<feature type="domain" description="Outer membrane protein beta-barrel" evidence="2">
    <location>
        <begin position="18"/>
        <end position="162"/>
    </location>
</feature>
<organism evidence="3 4">
    <name type="scientific">Faecalibacter rhinopitheci</name>
    <dbReference type="NCBI Taxonomy" id="2779678"/>
    <lineage>
        <taxon>Bacteria</taxon>
        <taxon>Pseudomonadati</taxon>
        <taxon>Bacteroidota</taxon>
        <taxon>Flavobacteriia</taxon>
        <taxon>Flavobacteriales</taxon>
        <taxon>Weeksellaceae</taxon>
        <taxon>Faecalibacter</taxon>
    </lineage>
</organism>
<reference evidence="3" key="1">
    <citation type="submission" date="2020-10" db="EMBL/GenBank/DDBJ databases">
        <authorList>
            <person name="Lu T."/>
            <person name="Wang Q."/>
            <person name="Han X."/>
        </authorList>
    </citation>
    <scope>NUCLEOTIDE SEQUENCE</scope>
    <source>
        <strain evidence="3">WQ 117</strain>
    </source>
</reference>
<evidence type="ECO:0000256" key="1">
    <source>
        <dbReference type="SAM" id="SignalP"/>
    </source>
</evidence>
<feature type="signal peptide" evidence="1">
    <location>
        <begin position="1"/>
        <end position="18"/>
    </location>
</feature>
<keyword evidence="4" id="KW-1185">Reference proteome</keyword>
<dbReference type="InterPro" id="IPR025665">
    <property type="entry name" value="Beta-barrel_OMP_2"/>
</dbReference>
<feature type="chain" id="PRO_5035261764" evidence="1">
    <location>
        <begin position="19"/>
        <end position="190"/>
    </location>
</feature>